<feature type="region of interest" description="Disordered" evidence="1">
    <location>
        <begin position="93"/>
        <end position="177"/>
    </location>
</feature>
<accession>A0A0L6UB65</accession>
<evidence type="ECO:0000256" key="1">
    <source>
        <dbReference type="SAM" id="MobiDB-lite"/>
    </source>
</evidence>
<feature type="region of interest" description="Disordered" evidence="1">
    <location>
        <begin position="25"/>
        <end position="63"/>
    </location>
</feature>
<dbReference type="EMBL" id="LAVV01013583">
    <property type="protein sequence ID" value="KNZ45482.1"/>
    <property type="molecule type" value="Genomic_DNA"/>
</dbReference>
<organism evidence="2 3">
    <name type="scientific">Puccinia sorghi</name>
    <dbReference type="NCBI Taxonomy" id="27349"/>
    <lineage>
        <taxon>Eukaryota</taxon>
        <taxon>Fungi</taxon>
        <taxon>Dikarya</taxon>
        <taxon>Basidiomycota</taxon>
        <taxon>Pucciniomycotina</taxon>
        <taxon>Pucciniomycetes</taxon>
        <taxon>Pucciniales</taxon>
        <taxon>Pucciniaceae</taxon>
        <taxon>Puccinia</taxon>
    </lineage>
</organism>
<dbReference type="AlphaFoldDB" id="A0A0L6UB65"/>
<feature type="compositionally biased region" description="Basic and acidic residues" evidence="1">
    <location>
        <begin position="201"/>
        <end position="214"/>
    </location>
</feature>
<feature type="compositionally biased region" description="Polar residues" evidence="1">
    <location>
        <begin position="255"/>
        <end position="265"/>
    </location>
</feature>
<proteinExistence type="predicted"/>
<dbReference type="OrthoDB" id="2507296at2759"/>
<reference evidence="2 3" key="1">
    <citation type="submission" date="2015-08" db="EMBL/GenBank/DDBJ databases">
        <title>Next Generation Sequencing and Analysis of the Genome of Puccinia sorghi L Schw, the Causal Agent of Maize Common Rust.</title>
        <authorList>
            <person name="Rochi L."/>
            <person name="Burguener G."/>
            <person name="Darino M."/>
            <person name="Turjanski A."/>
            <person name="Kreff E."/>
            <person name="Dieguez M.J."/>
            <person name="Sacco F."/>
        </authorList>
    </citation>
    <scope>NUCLEOTIDE SEQUENCE [LARGE SCALE GENOMIC DNA]</scope>
    <source>
        <strain evidence="2 3">RO10H11247</strain>
    </source>
</reference>
<gene>
    <name evidence="2" type="ORF">VP01_807g12</name>
</gene>
<feature type="compositionally biased region" description="Basic residues" evidence="1">
    <location>
        <begin position="267"/>
        <end position="276"/>
    </location>
</feature>
<feature type="region of interest" description="Disordered" evidence="1">
    <location>
        <begin position="234"/>
        <end position="276"/>
    </location>
</feature>
<evidence type="ECO:0000313" key="3">
    <source>
        <dbReference type="Proteomes" id="UP000037035"/>
    </source>
</evidence>
<keyword evidence="3" id="KW-1185">Reference proteome</keyword>
<feature type="region of interest" description="Disordered" evidence="1">
    <location>
        <begin position="192"/>
        <end position="214"/>
    </location>
</feature>
<dbReference type="VEuPathDB" id="FungiDB:VP01_807g12"/>
<feature type="compositionally biased region" description="Low complexity" evidence="1">
    <location>
        <begin position="147"/>
        <end position="161"/>
    </location>
</feature>
<sequence length="276" mass="31141">MSQVNPPSPSAAPIVIDYDRFMTDRRISRPPGVPTLWSRPSNQMHRTPALTAPCSPQPSASNILPTTKLRSARHNLSVDHSEELHAADCHPQALHHVCPPRPLPKRGSSQPIREAERTAATLLSKQEWIRKQAPPALKPKDHGSKEVVSNPNDPSRPSRPVKALSSTNIKPETRPMVRTMTIEELQARHKEALKKMQQHATENHRPTIDKAQLRKKYEEEVEHLRVRMKLDQTQHRVEDVRRSPRFNTLPMGLAPSSSAHTTGSPHNVKRPMQRGT</sequence>
<name>A0A0L6UB65_9BASI</name>
<evidence type="ECO:0000313" key="2">
    <source>
        <dbReference type="EMBL" id="KNZ45482.1"/>
    </source>
</evidence>
<protein>
    <submittedName>
        <fullName evidence="2">Uncharacterized protein</fullName>
    </submittedName>
</protein>
<dbReference type="Proteomes" id="UP000037035">
    <property type="component" value="Unassembled WGS sequence"/>
</dbReference>
<comment type="caution">
    <text evidence="2">The sequence shown here is derived from an EMBL/GenBank/DDBJ whole genome shotgun (WGS) entry which is preliminary data.</text>
</comment>